<gene>
    <name evidence="2" type="ORF">KUH32_07400</name>
</gene>
<name>A0ABS6N6F9_9RHOB</name>
<evidence type="ECO:0008006" key="4">
    <source>
        <dbReference type="Google" id="ProtNLM"/>
    </source>
</evidence>
<feature type="signal peptide" evidence="1">
    <location>
        <begin position="1"/>
        <end position="17"/>
    </location>
</feature>
<dbReference type="EMBL" id="JAHRWL010000001">
    <property type="protein sequence ID" value="MBV2359594.1"/>
    <property type="molecule type" value="Genomic_DNA"/>
</dbReference>
<evidence type="ECO:0000313" key="2">
    <source>
        <dbReference type="EMBL" id="MBV2359594.1"/>
    </source>
</evidence>
<comment type="caution">
    <text evidence="2">The sequence shown here is derived from an EMBL/GenBank/DDBJ whole genome shotgun (WGS) entry which is preliminary data.</text>
</comment>
<proteinExistence type="predicted"/>
<keyword evidence="1" id="KW-0732">Signal</keyword>
<evidence type="ECO:0000313" key="3">
    <source>
        <dbReference type="Proteomes" id="UP001166293"/>
    </source>
</evidence>
<keyword evidence="3" id="KW-1185">Reference proteome</keyword>
<dbReference type="Proteomes" id="UP001166293">
    <property type="component" value="Unassembled WGS sequence"/>
</dbReference>
<sequence>MRQLALLFLCFGVPALADPPQITAAQADFDGSNWRFSVTLAHPDTGWDHYADGWRIEDADGAILGTRELLHPHVNEQPFTRNLTGVAVPGDLQTVFIRAKCSVDGWSDRRLEIPLSR</sequence>
<evidence type="ECO:0000256" key="1">
    <source>
        <dbReference type="SAM" id="SignalP"/>
    </source>
</evidence>
<accession>A0ABS6N6F9</accession>
<protein>
    <recommendedName>
        <fullName evidence="4">Thiol:disulfide interchange protein DsbD N-terminal domain-containing protein</fullName>
    </recommendedName>
</protein>
<reference evidence="2" key="1">
    <citation type="submission" date="2021-06" db="EMBL/GenBank/DDBJ databases">
        <title>Thalassococcus sp. CAU 1522 isolated from sea sand, Republic of Korea.</title>
        <authorList>
            <person name="Kim W."/>
        </authorList>
    </citation>
    <scope>NUCLEOTIDE SEQUENCE</scope>
    <source>
        <strain evidence="2">CAU 1522</strain>
    </source>
</reference>
<dbReference type="RefSeq" id="WP_217777392.1">
    <property type="nucleotide sequence ID" value="NZ_JAHRWL010000001.1"/>
</dbReference>
<feature type="chain" id="PRO_5045796572" description="Thiol:disulfide interchange protein DsbD N-terminal domain-containing protein" evidence="1">
    <location>
        <begin position="18"/>
        <end position="117"/>
    </location>
</feature>
<organism evidence="2 3">
    <name type="scientific">Thalassococcus arenae</name>
    <dbReference type="NCBI Taxonomy" id="2851652"/>
    <lineage>
        <taxon>Bacteria</taxon>
        <taxon>Pseudomonadati</taxon>
        <taxon>Pseudomonadota</taxon>
        <taxon>Alphaproteobacteria</taxon>
        <taxon>Rhodobacterales</taxon>
        <taxon>Roseobacteraceae</taxon>
        <taxon>Thalassococcus</taxon>
    </lineage>
</organism>